<dbReference type="InterPro" id="IPR023214">
    <property type="entry name" value="HAD_sf"/>
</dbReference>
<evidence type="ECO:0000313" key="2">
    <source>
        <dbReference type="EMBL" id="MCD2421722.1"/>
    </source>
</evidence>
<dbReference type="InterPro" id="IPR036412">
    <property type="entry name" value="HAD-like_sf"/>
</dbReference>
<sequence>MKNKNPQLLILIGAPGSGKTTFAKYHVRTHINWVRVCRDDFRTMQFSQTFLSDEMEAAVTEMIFATIEKTLTRKMNVLVDATHTKAEYLEQYTAAFAHLADIAFKVFDIPQAELLLRCKKREAATGKWIPPKAISRHSDALEKLKANFDLSVRHRQRMCNTVKRQDINLPRAVICDLDGTLALMDHRDPFDASDCENDRLNKAVADTLIFYQQNGHHILLVSGREDKYQQQTLRFLKKHAIHFDALWMRPSGNYIKDSVLKKELFKQQIEGRYHVSLVLDDRDQVVDMWRKELQLPCFQVFYGPF</sequence>
<organism evidence="2 3">
    <name type="scientific">Niabella pedocola</name>
    <dbReference type="NCBI Taxonomy" id="1752077"/>
    <lineage>
        <taxon>Bacteria</taxon>
        <taxon>Pseudomonadati</taxon>
        <taxon>Bacteroidota</taxon>
        <taxon>Chitinophagia</taxon>
        <taxon>Chitinophagales</taxon>
        <taxon>Chitinophagaceae</taxon>
        <taxon>Niabella</taxon>
    </lineage>
</organism>
<dbReference type="EMBL" id="JAJNEC010000003">
    <property type="protein sequence ID" value="MCD2421722.1"/>
    <property type="molecule type" value="Genomic_DNA"/>
</dbReference>
<name>A0ABS8PKT6_9BACT</name>
<dbReference type="InterPro" id="IPR056782">
    <property type="entry name" value="HAD_PNKP"/>
</dbReference>
<feature type="domain" description="Polynucleotide kinase PNKP phosphatase" evidence="1">
    <location>
        <begin position="170"/>
        <end position="305"/>
    </location>
</feature>
<evidence type="ECO:0000313" key="3">
    <source>
        <dbReference type="Proteomes" id="UP001199816"/>
    </source>
</evidence>
<accession>A0ABS8PKT6</accession>
<dbReference type="Proteomes" id="UP001199816">
    <property type="component" value="Unassembled WGS sequence"/>
</dbReference>
<comment type="caution">
    <text evidence="2">The sequence shown here is derived from an EMBL/GenBank/DDBJ whole genome shotgun (WGS) entry which is preliminary data.</text>
</comment>
<evidence type="ECO:0000259" key="1">
    <source>
        <dbReference type="Pfam" id="PF25109"/>
    </source>
</evidence>
<dbReference type="RefSeq" id="WP_231002626.1">
    <property type="nucleotide sequence ID" value="NZ_JAJNEC010000003.1"/>
</dbReference>
<dbReference type="InterPro" id="IPR027417">
    <property type="entry name" value="P-loop_NTPase"/>
</dbReference>
<dbReference type="Gene3D" id="3.40.50.1000">
    <property type="entry name" value="HAD superfamily/HAD-like"/>
    <property type="match status" value="1"/>
</dbReference>
<dbReference type="SUPFAM" id="SSF52540">
    <property type="entry name" value="P-loop containing nucleoside triphosphate hydrolases"/>
    <property type="match status" value="1"/>
</dbReference>
<reference evidence="2 3" key="1">
    <citation type="submission" date="2021-11" db="EMBL/GenBank/DDBJ databases">
        <title>Genomic of Niabella pedocola.</title>
        <authorList>
            <person name="Wu T."/>
        </authorList>
    </citation>
    <scope>NUCLEOTIDE SEQUENCE [LARGE SCALE GENOMIC DNA]</scope>
    <source>
        <strain evidence="2 3">JCM 31011</strain>
    </source>
</reference>
<dbReference type="Pfam" id="PF25109">
    <property type="entry name" value="HAD_PNKP"/>
    <property type="match status" value="1"/>
</dbReference>
<gene>
    <name evidence="2" type="ORF">LQ567_03045</name>
</gene>
<keyword evidence="3" id="KW-1185">Reference proteome</keyword>
<dbReference type="Gene3D" id="3.40.50.300">
    <property type="entry name" value="P-loop containing nucleotide triphosphate hydrolases"/>
    <property type="match status" value="1"/>
</dbReference>
<dbReference type="Pfam" id="PF13671">
    <property type="entry name" value="AAA_33"/>
    <property type="match status" value="1"/>
</dbReference>
<dbReference type="SUPFAM" id="SSF56784">
    <property type="entry name" value="HAD-like"/>
    <property type="match status" value="1"/>
</dbReference>
<protein>
    <submittedName>
        <fullName evidence="2">AAA family ATPase</fullName>
    </submittedName>
</protein>
<proteinExistence type="predicted"/>